<evidence type="ECO:0000313" key="10">
    <source>
        <dbReference type="EMBL" id="QNP48283.1"/>
    </source>
</evidence>
<dbReference type="GO" id="GO:0043190">
    <property type="term" value="C:ATP-binding cassette (ABC) transporter complex"/>
    <property type="evidence" value="ECO:0007669"/>
    <property type="project" value="TreeGrafter"/>
</dbReference>
<feature type="transmembrane region" description="Helical" evidence="7">
    <location>
        <begin position="219"/>
        <end position="246"/>
    </location>
</feature>
<dbReference type="SUPFAM" id="SSF161098">
    <property type="entry name" value="MetI-like"/>
    <property type="match status" value="1"/>
</dbReference>
<feature type="transmembrane region" description="Helical" evidence="7">
    <location>
        <begin position="330"/>
        <end position="347"/>
    </location>
</feature>
<evidence type="ECO:0000259" key="9">
    <source>
        <dbReference type="PROSITE" id="PS50928"/>
    </source>
</evidence>
<dbReference type="RefSeq" id="WP_187723881.1">
    <property type="nucleotide sequence ID" value="NZ_CP060783.1"/>
</dbReference>
<comment type="subcellular location">
    <subcellularLocation>
        <location evidence="1 7">Cell membrane</location>
        <topology evidence="1 7">Multi-pass membrane protein</topology>
    </subcellularLocation>
</comment>
<dbReference type="PANTHER" id="PTHR47737:SF1">
    <property type="entry name" value="GLYCINE BETAINE_PROLINE BETAINE TRANSPORT SYSTEM PERMEASE PROTEIN PROW"/>
    <property type="match status" value="1"/>
</dbReference>
<proteinExistence type="inferred from homology"/>
<evidence type="ECO:0000256" key="6">
    <source>
        <dbReference type="ARBA" id="ARBA00023136"/>
    </source>
</evidence>
<evidence type="ECO:0000256" key="5">
    <source>
        <dbReference type="ARBA" id="ARBA00022989"/>
    </source>
</evidence>
<evidence type="ECO:0000256" key="3">
    <source>
        <dbReference type="ARBA" id="ARBA00022475"/>
    </source>
</evidence>
<dbReference type="AlphaFoldDB" id="A0A7H0GJ17"/>
<dbReference type="Proteomes" id="UP000516028">
    <property type="component" value="Chromosome"/>
</dbReference>
<dbReference type="GO" id="GO:0031460">
    <property type="term" value="P:glycine betaine transport"/>
    <property type="evidence" value="ECO:0007669"/>
    <property type="project" value="TreeGrafter"/>
</dbReference>
<keyword evidence="4 7" id="KW-0812">Transmembrane</keyword>
<evidence type="ECO:0000256" key="7">
    <source>
        <dbReference type="RuleBase" id="RU363032"/>
    </source>
</evidence>
<keyword evidence="3" id="KW-1003">Cell membrane</keyword>
<dbReference type="EMBL" id="CP060783">
    <property type="protein sequence ID" value="QNP48283.1"/>
    <property type="molecule type" value="Genomic_DNA"/>
</dbReference>
<dbReference type="Pfam" id="PF00528">
    <property type="entry name" value="BPD_transp_1"/>
    <property type="match status" value="1"/>
</dbReference>
<evidence type="ECO:0000256" key="1">
    <source>
        <dbReference type="ARBA" id="ARBA00004651"/>
    </source>
</evidence>
<reference evidence="10 11" key="1">
    <citation type="submission" date="2020-08" db="EMBL/GenBank/DDBJ databases">
        <title>Genome sequence of Diaphorobacter aerolatus KACC 16536T.</title>
        <authorList>
            <person name="Hyun D.-W."/>
            <person name="Bae J.-W."/>
        </authorList>
    </citation>
    <scope>NUCLEOTIDE SEQUENCE [LARGE SCALE GENOMIC DNA]</scope>
    <source>
        <strain evidence="10 11">KACC 16536</strain>
    </source>
</reference>
<feature type="transmembrane region" description="Helical" evidence="7">
    <location>
        <begin position="176"/>
        <end position="198"/>
    </location>
</feature>
<dbReference type="GO" id="GO:0005275">
    <property type="term" value="F:amine transmembrane transporter activity"/>
    <property type="evidence" value="ECO:0007669"/>
    <property type="project" value="TreeGrafter"/>
</dbReference>
<accession>A0A7H0GJ17</accession>
<keyword evidence="6 7" id="KW-0472">Membrane</keyword>
<evidence type="ECO:0000256" key="4">
    <source>
        <dbReference type="ARBA" id="ARBA00022692"/>
    </source>
</evidence>
<organism evidence="10 11">
    <name type="scientific">Diaphorobacter aerolatus</name>
    <dbReference type="NCBI Taxonomy" id="1288495"/>
    <lineage>
        <taxon>Bacteria</taxon>
        <taxon>Pseudomonadati</taxon>
        <taxon>Pseudomonadota</taxon>
        <taxon>Betaproteobacteria</taxon>
        <taxon>Burkholderiales</taxon>
        <taxon>Comamonadaceae</taxon>
        <taxon>Diaphorobacter</taxon>
    </lineage>
</organism>
<dbReference type="NCBIfam" id="NF008196">
    <property type="entry name" value="PRK10952.1"/>
    <property type="match status" value="1"/>
</dbReference>
<feature type="transmembrane region" description="Helical" evidence="7">
    <location>
        <begin position="152"/>
        <end position="170"/>
    </location>
</feature>
<feature type="transmembrane region" description="Helical" evidence="7">
    <location>
        <begin position="127"/>
        <end position="145"/>
    </location>
</feature>
<dbReference type="CDD" id="cd06261">
    <property type="entry name" value="TM_PBP2"/>
    <property type="match status" value="1"/>
</dbReference>
<dbReference type="InterPro" id="IPR000515">
    <property type="entry name" value="MetI-like"/>
</dbReference>
<feature type="region of interest" description="Disordered" evidence="8">
    <location>
        <begin position="381"/>
        <end position="414"/>
    </location>
</feature>
<feature type="compositionally biased region" description="Low complexity" evidence="8">
    <location>
        <begin position="15"/>
        <end position="26"/>
    </location>
</feature>
<dbReference type="InterPro" id="IPR035906">
    <property type="entry name" value="MetI-like_sf"/>
</dbReference>
<feature type="transmembrane region" description="Helical" evidence="7">
    <location>
        <begin position="298"/>
        <end position="318"/>
    </location>
</feature>
<dbReference type="GO" id="GO:0015226">
    <property type="term" value="F:carnitine transmembrane transporter activity"/>
    <property type="evidence" value="ECO:0007669"/>
    <property type="project" value="TreeGrafter"/>
</dbReference>
<dbReference type="KEGG" id="daer:H9K75_20290"/>
<evidence type="ECO:0000256" key="2">
    <source>
        <dbReference type="ARBA" id="ARBA00022448"/>
    </source>
</evidence>
<feature type="region of interest" description="Disordered" evidence="8">
    <location>
        <begin position="1"/>
        <end position="30"/>
    </location>
</feature>
<keyword evidence="11" id="KW-1185">Reference proteome</keyword>
<dbReference type="PROSITE" id="PS50928">
    <property type="entry name" value="ABC_TM1"/>
    <property type="match status" value="1"/>
</dbReference>
<comment type="similarity">
    <text evidence="7">Belongs to the binding-protein-dependent transport system permease family.</text>
</comment>
<dbReference type="GO" id="GO:0015871">
    <property type="term" value="P:choline transport"/>
    <property type="evidence" value="ECO:0007669"/>
    <property type="project" value="TreeGrafter"/>
</dbReference>
<dbReference type="FunFam" id="1.10.3720.10:FF:000001">
    <property type="entry name" value="Glycine betaine ABC transporter, permease"/>
    <property type="match status" value="1"/>
</dbReference>
<protein>
    <submittedName>
        <fullName evidence="10">Glycine betaine/L-proline ABC transporter permease ProW</fullName>
    </submittedName>
</protein>
<dbReference type="Gene3D" id="1.10.3720.10">
    <property type="entry name" value="MetI-like"/>
    <property type="match status" value="1"/>
</dbReference>
<keyword evidence="5 7" id="KW-1133">Transmembrane helix</keyword>
<evidence type="ECO:0000256" key="8">
    <source>
        <dbReference type="SAM" id="MobiDB-lite"/>
    </source>
</evidence>
<dbReference type="PANTHER" id="PTHR47737">
    <property type="entry name" value="GLYCINE BETAINE/PROLINE BETAINE TRANSPORT SYSTEM PERMEASE PROTEIN PROW"/>
    <property type="match status" value="1"/>
</dbReference>
<feature type="domain" description="ABC transmembrane type-1" evidence="9">
    <location>
        <begin position="172"/>
        <end position="351"/>
    </location>
</feature>
<name>A0A7H0GJ17_9BURK</name>
<keyword evidence="2 7" id="KW-0813">Transport</keyword>
<sequence length="414" mass="43490">MSEKITIAQNTNPEPTAADPWADASPPSTPVDAAITEAATVDPWATPDSGAADPMAGADWLEAAAGNAPLPGDEGGMAQLWSQVTAGGPHVQGWINDGLTWVVEHFRPFFQSVRTPIDATLNGITDALLVVPWPVLLIVMALLAWQFAGRGLAIGTAVSLLLIAVLGIWPDAMVTLALVLTSLLFCVIIGLPAGICLASSDRAQRITRPFLDAMQTTPAFVYLVPVVMLFGIGNVPGVIVTIVFALPPLIRLTNLGIRQVRPDLIEASRAYGASPMQLLWKVQLPLAMPSIMAGINQALMLSLSMVVIASMIAVGGLGQMVLRGIGRLDMGLATVGGLGIVLLAIVLDRITQAMGQNERGGVRWWQTGPTGRALRIARPRSDKAAHMTAVPPQAQGKPQTLPKALPPTVGEQAA</sequence>
<evidence type="ECO:0000313" key="11">
    <source>
        <dbReference type="Proteomes" id="UP000516028"/>
    </source>
</evidence>
<gene>
    <name evidence="10" type="primary">proW</name>
    <name evidence="10" type="ORF">H9K75_20290</name>
</gene>